<comment type="caution">
    <text evidence="4">The sequence shown here is derived from an EMBL/GenBank/DDBJ whole genome shotgun (WGS) entry which is preliminary data.</text>
</comment>
<dbReference type="Proteomes" id="UP000245133">
    <property type="component" value="Unassembled WGS sequence"/>
</dbReference>
<evidence type="ECO:0000259" key="2">
    <source>
        <dbReference type="SMART" id="SM00065"/>
    </source>
</evidence>
<feature type="domain" description="PPM-type phosphatase" evidence="3">
    <location>
        <begin position="362"/>
        <end position="580"/>
    </location>
</feature>
<evidence type="ECO:0000313" key="4">
    <source>
        <dbReference type="EMBL" id="GBF49501.1"/>
    </source>
</evidence>
<sequence length="581" mass="66053">MSEKILPLSPKESLERYLSLSLDPVWCFECKPPIPKSLPKEKLRECLLGQTRLWQANESMLRQYGFSSLQDILGKPLQNLPIGSDPHFLEALIESKYQLQEFESDFQAVGETSKTRLLNVQGEGDDRYLYRIWGFERDITAFKHSRDKLNQMLESARILNDISRAFVSQSPQKLDDIIQYALGEVGKFLEVDAITISEISHDKMYLSVTYEWLKDGMHPVKHFYQNVPLSGNQPITLANLVNHGHVIISDTNTYDEDESAKNSLEKAGIRSAILFGLKKNGELFGIFGPGNKARSRDWNLAEKNFLSLVVDIIAQGIVKARDEIRLKQKETILKNYYEDIKFDLQIAKLTQDAWITKQFPPYENIQFSSFFLPVGDIGGDLILYHVPEPNTIDILFGDISGHGISSALISGIITMSFRRLSEKFLSPKEILVGMQSDLKEAIQRNHLSCCLFRLNTATKEATFCFAGHPPVLKWNREIPESIETILTANYPLFLVPDWTGEEICISFQTGDRLLLFSDGIYEIEKEDIGFLGLDAFLLSLRTKISKEPRGDKLIANLIQEALDARTVKVYDDIAVLLLEFL</sequence>
<organism evidence="4 5">
    <name type="scientific">Leptospira ryugenii</name>
    <dbReference type="NCBI Taxonomy" id="1917863"/>
    <lineage>
        <taxon>Bacteria</taxon>
        <taxon>Pseudomonadati</taxon>
        <taxon>Spirochaetota</taxon>
        <taxon>Spirochaetia</taxon>
        <taxon>Leptospirales</taxon>
        <taxon>Leptospiraceae</taxon>
        <taxon>Leptospira</taxon>
    </lineage>
</organism>
<protein>
    <submittedName>
        <fullName evidence="4">Putative phosphoserine phosphatase</fullName>
    </submittedName>
</protein>
<dbReference type="SMART" id="SM00065">
    <property type="entry name" value="GAF"/>
    <property type="match status" value="1"/>
</dbReference>
<dbReference type="GO" id="GO:0016791">
    <property type="term" value="F:phosphatase activity"/>
    <property type="evidence" value="ECO:0007669"/>
    <property type="project" value="TreeGrafter"/>
</dbReference>
<dbReference type="Pfam" id="PF07228">
    <property type="entry name" value="SpoIIE"/>
    <property type="match status" value="1"/>
</dbReference>
<dbReference type="SMART" id="SM00331">
    <property type="entry name" value="PP2C_SIG"/>
    <property type="match status" value="1"/>
</dbReference>
<dbReference type="SUPFAM" id="SSF55781">
    <property type="entry name" value="GAF domain-like"/>
    <property type="match status" value="1"/>
</dbReference>
<dbReference type="RefSeq" id="WP_108974444.1">
    <property type="nucleotide sequence ID" value="NZ_BFBB01000003.1"/>
</dbReference>
<dbReference type="InterPro" id="IPR029016">
    <property type="entry name" value="GAF-like_dom_sf"/>
</dbReference>
<reference evidence="4 5" key="1">
    <citation type="submission" date="2018-02" db="EMBL/GenBank/DDBJ databases">
        <title>Novel Leptospira species isolated from soil and water in Japan.</title>
        <authorList>
            <person name="Nakao R."/>
            <person name="Masuzawa T."/>
        </authorList>
    </citation>
    <scope>NUCLEOTIDE SEQUENCE [LARGE SCALE GENOMIC DNA]</scope>
    <source>
        <strain evidence="4 5">YH101</strain>
    </source>
</reference>
<dbReference type="InterPro" id="IPR003018">
    <property type="entry name" value="GAF"/>
</dbReference>
<evidence type="ECO:0000313" key="5">
    <source>
        <dbReference type="Proteomes" id="UP000245133"/>
    </source>
</evidence>
<dbReference type="PANTHER" id="PTHR43156">
    <property type="entry name" value="STAGE II SPORULATION PROTEIN E-RELATED"/>
    <property type="match status" value="1"/>
</dbReference>
<dbReference type="OrthoDB" id="305353at2"/>
<proteinExistence type="predicted"/>
<dbReference type="InterPro" id="IPR036457">
    <property type="entry name" value="PPM-type-like_dom_sf"/>
</dbReference>
<evidence type="ECO:0000256" key="1">
    <source>
        <dbReference type="ARBA" id="ARBA00022801"/>
    </source>
</evidence>
<name>A0A2P2DXY8_9LEPT</name>
<dbReference type="InterPro" id="IPR001932">
    <property type="entry name" value="PPM-type_phosphatase-like_dom"/>
</dbReference>
<dbReference type="InterPro" id="IPR052016">
    <property type="entry name" value="Bact_Sigma-Reg"/>
</dbReference>
<dbReference type="AlphaFoldDB" id="A0A2P2DXY8"/>
<accession>A0A2P2DXY8</accession>
<dbReference type="PANTHER" id="PTHR43156:SF2">
    <property type="entry name" value="STAGE II SPORULATION PROTEIN E"/>
    <property type="match status" value="1"/>
</dbReference>
<gene>
    <name evidence="4" type="ORF">LPTSP4_10140</name>
</gene>
<dbReference type="Gene3D" id="3.60.40.10">
    <property type="entry name" value="PPM-type phosphatase domain"/>
    <property type="match status" value="1"/>
</dbReference>
<feature type="domain" description="GAF" evidence="2">
    <location>
        <begin position="173"/>
        <end position="327"/>
    </location>
</feature>
<dbReference type="EMBL" id="BFBB01000003">
    <property type="protein sequence ID" value="GBF49501.1"/>
    <property type="molecule type" value="Genomic_DNA"/>
</dbReference>
<keyword evidence="5" id="KW-1185">Reference proteome</keyword>
<evidence type="ECO:0000259" key="3">
    <source>
        <dbReference type="SMART" id="SM00331"/>
    </source>
</evidence>
<keyword evidence="1" id="KW-0378">Hydrolase</keyword>
<dbReference type="Gene3D" id="3.30.450.40">
    <property type="match status" value="1"/>
</dbReference>